<dbReference type="PANTHER" id="PTHR42714">
    <property type="entry name" value="TRNA MODIFICATION GTPASE GTPBP3"/>
    <property type="match status" value="1"/>
</dbReference>
<dbReference type="SUPFAM" id="SSF52540">
    <property type="entry name" value="P-loop containing nucleoside triphosphate hydrolases"/>
    <property type="match status" value="1"/>
</dbReference>
<evidence type="ECO:0000256" key="3">
    <source>
        <dbReference type="ARBA" id="ARBA00022694"/>
    </source>
</evidence>
<dbReference type="InterPro" id="IPR025867">
    <property type="entry name" value="MnmE_helical"/>
</dbReference>
<dbReference type="Pfam" id="PF12631">
    <property type="entry name" value="MnmE_helical"/>
    <property type="match status" value="1"/>
</dbReference>
<accession>A0AAV6VH34</accession>
<evidence type="ECO:0000256" key="1">
    <source>
        <dbReference type="ARBA" id="ARBA00004173"/>
    </source>
</evidence>
<dbReference type="GO" id="GO:0030488">
    <property type="term" value="P:tRNA methylation"/>
    <property type="evidence" value="ECO:0007669"/>
    <property type="project" value="TreeGrafter"/>
</dbReference>
<keyword evidence="4" id="KW-0547">Nucleotide-binding</keyword>
<dbReference type="InterPro" id="IPR004520">
    <property type="entry name" value="GTPase_MnmE"/>
</dbReference>
<proteinExistence type="inferred from homology"/>
<sequence length="510" mass="56752">MKILLQVSRYFKHVLKPPLQTFKLQHWKQSICKFASHPSIPLTQGFPENSKNERNTIFALSTATGMSAIAIVRISGPSAKNVFFDIGKQKKLPKERMATLCYLKDPVTDDLLDQALSLFFPAPNSFTGEDLCELHIHGGVAVVTSVLGALQKLPNFRFAEPGEFTKRAFMAGKLETGFVFIGNLFKHQFVWTCLARVEAYIDFSEDQHLDESILNTVEKDVEVLQSEISAHLSDKRRGEKLRNGVFTALVGRPNVGKSSLLNSLCRRDIAIVSPTAGTTRDIIESSLNLGGYLVNVCDTAGIRDSPNAIEQEGVKRAKQRSSESDLLIFIVEAKQALHLLQSLHNSSILEFLLEKELGKDFLKNRTLNSKDQDSNIETPDCILLLNKIDLLSASDLEKIEQLKRSLDSVCAVSCVDGTGMNEFLEVFAEKVKNICSCPRGDSPTLTQERHRHHLKACLENLQAYAGCLRLDAAMGADRLRMAADELGRITGKIRTEDVLDIVFRDFCIGK</sequence>
<keyword evidence="3" id="KW-0819">tRNA processing</keyword>
<keyword evidence="5" id="KW-0342">GTP-binding</keyword>
<dbReference type="InterPro" id="IPR005225">
    <property type="entry name" value="Small_GTP-bd"/>
</dbReference>
<dbReference type="InterPro" id="IPR027368">
    <property type="entry name" value="MnmE_dom2"/>
</dbReference>
<dbReference type="EMBL" id="JAFNEN010000077">
    <property type="protein sequence ID" value="KAG8195847.1"/>
    <property type="molecule type" value="Genomic_DNA"/>
</dbReference>
<comment type="caution">
    <text evidence="7">The sequence shown here is derived from an EMBL/GenBank/DDBJ whole genome shotgun (WGS) entry which is preliminary data.</text>
</comment>
<dbReference type="HAMAP" id="MF_00379">
    <property type="entry name" value="GTPase_MnmE"/>
    <property type="match status" value="1"/>
</dbReference>
<dbReference type="Pfam" id="PF10396">
    <property type="entry name" value="TrmE_N"/>
    <property type="match status" value="1"/>
</dbReference>
<dbReference type="PANTHER" id="PTHR42714:SF2">
    <property type="entry name" value="TRNA MODIFICATION GTPASE GTPBP3, MITOCHONDRIAL"/>
    <property type="match status" value="1"/>
</dbReference>
<dbReference type="Gene3D" id="3.30.1360.120">
    <property type="entry name" value="Probable tRNA modification gtpase trme, domain 1"/>
    <property type="match status" value="1"/>
</dbReference>
<dbReference type="FunFam" id="3.30.1360.120:FF:000007">
    <property type="entry name" value="tRNA modification GTPase GTPBP3, mitochondrial"/>
    <property type="match status" value="1"/>
</dbReference>
<dbReference type="InterPro" id="IPR031168">
    <property type="entry name" value="G_TrmE"/>
</dbReference>
<evidence type="ECO:0000259" key="6">
    <source>
        <dbReference type="PROSITE" id="PS51709"/>
    </source>
</evidence>
<evidence type="ECO:0000256" key="4">
    <source>
        <dbReference type="ARBA" id="ARBA00022741"/>
    </source>
</evidence>
<keyword evidence="8" id="KW-1185">Reference proteome</keyword>
<evidence type="ECO:0000256" key="5">
    <source>
        <dbReference type="ARBA" id="ARBA00023134"/>
    </source>
</evidence>
<dbReference type="Gene3D" id="3.40.50.300">
    <property type="entry name" value="P-loop containing nucleotide triphosphate hydrolases"/>
    <property type="match status" value="1"/>
</dbReference>
<reference evidence="7 8" key="1">
    <citation type="journal article" date="2022" name="Nat. Ecol. Evol.">
        <title>A masculinizing supergene underlies an exaggerated male reproductive morph in a spider.</title>
        <authorList>
            <person name="Hendrickx F."/>
            <person name="De Corte Z."/>
            <person name="Sonet G."/>
            <person name="Van Belleghem S.M."/>
            <person name="Kostlbacher S."/>
            <person name="Vangestel C."/>
        </authorList>
    </citation>
    <scope>NUCLEOTIDE SEQUENCE [LARGE SCALE GENOMIC DNA]</scope>
    <source>
        <strain evidence="7">W744_W776</strain>
    </source>
</reference>
<dbReference type="Proteomes" id="UP000827092">
    <property type="component" value="Unassembled WGS sequence"/>
</dbReference>
<dbReference type="Pfam" id="PF01926">
    <property type="entry name" value="MMR_HSR1"/>
    <property type="match status" value="1"/>
</dbReference>
<dbReference type="AlphaFoldDB" id="A0AAV6VH34"/>
<dbReference type="NCBIfam" id="TIGR00231">
    <property type="entry name" value="small_GTP"/>
    <property type="match status" value="1"/>
</dbReference>
<dbReference type="CDD" id="cd04164">
    <property type="entry name" value="trmE"/>
    <property type="match status" value="1"/>
</dbReference>
<organism evidence="7 8">
    <name type="scientific">Oedothorax gibbosus</name>
    <dbReference type="NCBI Taxonomy" id="931172"/>
    <lineage>
        <taxon>Eukaryota</taxon>
        <taxon>Metazoa</taxon>
        <taxon>Ecdysozoa</taxon>
        <taxon>Arthropoda</taxon>
        <taxon>Chelicerata</taxon>
        <taxon>Arachnida</taxon>
        <taxon>Araneae</taxon>
        <taxon>Araneomorphae</taxon>
        <taxon>Entelegynae</taxon>
        <taxon>Araneoidea</taxon>
        <taxon>Linyphiidae</taxon>
        <taxon>Erigoninae</taxon>
        <taxon>Oedothorax</taxon>
    </lineage>
</organism>
<comment type="subcellular location">
    <subcellularLocation>
        <location evidence="1">Mitochondrion</location>
    </subcellularLocation>
</comment>
<comment type="similarity">
    <text evidence="2">Belongs to the TRAFAC class TrmE-Era-EngA-EngB-Septin-like GTPase superfamily. TrmE GTPase family.</text>
</comment>
<dbReference type="Gene3D" id="1.20.120.430">
    <property type="entry name" value="tRNA modification GTPase MnmE domain 2"/>
    <property type="match status" value="1"/>
</dbReference>
<dbReference type="GO" id="GO:0005739">
    <property type="term" value="C:mitochondrion"/>
    <property type="evidence" value="ECO:0007669"/>
    <property type="project" value="UniProtKB-SubCell"/>
</dbReference>
<name>A0AAV6VH34_9ARAC</name>
<dbReference type="CDD" id="cd14858">
    <property type="entry name" value="TrmE_N"/>
    <property type="match status" value="1"/>
</dbReference>
<feature type="domain" description="TrmE-type G" evidence="6">
    <location>
        <begin position="244"/>
        <end position="432"/>
    </location>
</feature>
<dbReference type="GO" id="GO:0003924">
    <property type="term" value="F:GTPase activity"/>
    <property type="evidence" value="ECO:0007669"/>
    <property type="project" value="InterPro"/>
</dbReference>
<gene>
    <name evidence="7" type="ORF">JTE90_008539</name>
</gene>
<dbReference type="InterPro" id="IPR006073">
    <property type="entry name" value="GTP-bd"/>
</dbReference>
<dbReference type="GO" id="GO:0005525">
    <property type="term" value="F:GTP binding"/>
    <property type="evidence" value="ECO:0007669"/>
    <property type="project" value="UniProtKB-KW"/>
</dbReference>
<evidence type="ECO:0000313" key="7">
    <source>
        <dbReference type="EMBL" id="KAG8195847.1"/>
    </source>
</evidence>
<dbReference type="InterPro" id="IPR018948">
    <property type="entry name" value="GTP-bd_TrmE_N"/>
</dbReference>
<protein>
    <recommendedName>
        <fullName evidence="6">TrmE-type G domain-containing protein</fullName>
    </recommendedName>
</protein>
<dbReference type="InterPro" id="IPR027266">
    <property type="entry name" value="TrmE/GcvT-like"/>
</dbReference>
<dbReference type="PROSITE" id="PS51709">
    <property type="entry name" value="G_TRME"/>
    <property type="match status" value="1"/>
</dbReference>
<evidence type="ECO:0000256" key="2">
    <source>
        <dbReference type="ARBA" id="ARBA00011043"/>
    </source>
</evidence>
<dbReference type="GO" id="GO:0002098">
    <property type="term" value="P:tRNA wobble uridine modification"/>
    <property type="evidence" value="ECO:0007669"/>
    <property type="project" value="TreeGrafter"/>
</dbReference>
<dbReference type="InterPro" id="IPR027417">
    <property type="entry name" value="P-loop_NTPase"/>
</dbReference>
<evidence type="ECO:0000313" key="8">
    <source>
        <dbReference type="Proteomes" id="UP000827092"/>
    </source>
</evidence>